<dbReference type="AlphaFoldDB" id="D1NWJ9"/>
<dbReference type="Proteomes" id="UP000003656">
    <property type="component" value="Unassembled WGS sequence"/>
</dbReference>
<sequence length="43" mass="4688">MDIMLLFLAATTAAMNMRREKAEGGNHDLFALWSADSGFGTIL</sequence>
<name>D1NWJ9_9BIFI</name>
<reference evidence="1 2" key="1">
    <citation type="submission" date="2009-11" db="EMBL/GenBank/DDBJ databases">
        <authorList>
            <person name="Weinstock G."/>
            <person name="Sodergren E."/>
            <person name="Clifton S."/>
            <person name="Fulton L."/>
            <person name="Fulton B."/>
            <person name="Courtney L."/>
            <person name="Fronick C."/>
            <person name="Harrison M."/>
            <person name="Strong C."/>
            <person name="Farmer C."/>
            <person name="Delahaunty K."/>
            <person name="Markovic C."/>
            <person name="Hall O."/>
            <person name="Minx P."/>
            <person name="Tomlinson C."/>
            <person name="Mitreva M."/>
            <person name="Nelson J."/>
            <person name="Hou S."/>
            <person name="Wollam A."/>
            <person name="Pepin K.H."/>
            <person name="Johnson M."/>
            <person name="Bhonagiri V."/>
            <person name="Nash W.E."/>
            <person name="Warren W."/>
            <person name="Chinwalla A."/>
            <person name="Mardis E.R."/>
            <person name="Wilson R.K."/>
        </authorList>
    </citation>
    <scope>NUCLEOTIDE SEQUENCE [LARGE SCALE GENOMIC DNA]</scope>
    <source>
        <strain evidence="1 2">DSM 20093</strain>
    </source>
</reference>
<protein>
    <submittedName>
        <fullName evidence="1">Uncharacterized protein</fullName>
    </submittedName>
</protein>
<proteinExistence type="predicted"/>
<dbReference type="STRING" id="561180.BIFGAL_04252"/>
<evidence type="ECO:0000313" key="2">
    <source>
        <dbReference type="Proteomes" id="UP000003656"/>
    </source>
</evidence>
<dbReference type="EMBL" id="ABXB03000004">
    <property type="protein sequence ID" value="EFA22485.1"/>
    <property type="molecule type" value="Genomic_DNA"/>
</dbReference>
<evidence type="ECO:0000313" key="1">
    <source>
        <dbReference type="EMBL" id="EFA22485.1"/>
    </source>
</evidence>
<organism evidence="1 2">
    <name type="scientific">Bifidobacterium gallicum DSM 20093 = LMG 11596</name>
    <dbReference type="NCBI Taxonomy" id="561180"/>
    <lineage>
        <taxon>Bacteria</taxon>
        <taxon>Bacillati</taxon>
        <taxon>Actinomycetota</taxon>
        <taxon>Actinomycetes</taxon>
        <taxon>Bifidobacteriales</taxon>
        <taxon>Bifidobacteriaceae</taxon>
        <taxon>Bifidobacterium</taxon>
    </lineage>
</organism>
<gene>
    <name evidence="1" type="ORF">BIFGAL_04252</name>
</gene>
<accession>D1NWJ9</accession>
<comment type="caution">
    <text evidence="1">The sequence shown here is derived from an EMBL/GenBank/DDBJ whole genome shotgun (WGS) entry which is preliminary data.</text>
</comment>